<evidence type="ECO:0000256" key="1">
    <source>
        <dbReference type="SAM" id="Coils"/>
    </source>
</evidence>
<protein>
    <submittedName>
        <fullName evidence="3">Uncharacterized protein</fullName>
    </submittedName>
</protein>
<organism evidence="3 4">
    <name type="scientific">Humicola insolens</name>
    <name type="common">Soft-rot fungus</name>
    <dbReference type="NCBI Taxonomy" id="85995"/>
    <lineage>
        <taxon>Eukaryota</taxon>
        <taxon>Fungi</taxon>
        <taxon>Dikarya</taxon>
        <taxon>Ascomycota</taxon>
        <taxon>Pezizomycotina</taxon>
        <taxon>Sordariomycetes</taxon>
        <taxon>Sordariomycetidae</taxon>
        <taxon>Sordariales</taxon>
        <taxon>Chaetomiaceae</taxon>
        <taxon>Mycothermus</taxon>
    </lineage>
</organism>
<reference evidence="3 4" key="1">
    <citation type="journal article" date="2024" name="Commun. Biol.">
        <title>Comparative genomic analysis of thermophilic fungi reveals convergent evolutionary adaptations and gene losses.</title>
        <authorList>
            <person name="Steindorff A.S."/>
            <person name="Aguilar-Pontes M.V."/>
            <person name="Robinson A.J."/>
            <person name="Andreopoulos B."/>
            <person name="LaButti K."/>
            <person name="Kuo A."/>
            <person name="Mondo S."/>
            <person name="Riley R."/>
            <person name="Otillar R."/>
            <person name="Haridas S."/>
            <person name="Lipzen A."/>
            <person name="Grimwood J."/>
            <person name="Schmutz J."/>
            <person name="Clum A."/>
            <person name="Reid I.D."/>
            <person name="Moisan M.C."/>
            <person name="Butler G."/>
            <person name="Nguyen T.T.M."/>
            <person name="Dewar K."/>
            <person name="Conant G."/>
            <person name="Drula E."/>
            <person name="Henrissat B."/>
            <person name="Hansel C."/>
            <person name="Singer S."/>
            <person name="Hutchinson M.I."/>
            <person name="de Vries R.P."/>
            <person name="Natvig D.O."/>
            <person name="Powell A.J."/>
            <person name="Tsang A."/>
            <person name="Grigoriev I.V."/>
        </authorList>
    </citation>
    <scope>NUCLEOTIDE SEQUENCE [LARGE SCALE GENOMIC DNA]</scope>
    <source>
        <strain evidence="3 4">CBS 620.91</strain>
    </source>
</reference>
<dbReference type="EMBL" id="JAZGSY010000322">
    <property type="protein sequence ID" value="KAL1837164.1"/>
    <property type="molecule type" value="Genomic_DNA"/>
</dbReference>
<keyword evidence="1" id="KW-0175">Coiled coil</keyword>
<feature type="region of interest" description="Disordered" evidence="2">
    <location>
        <begin position="1"/>
        <end position="76"/>
    </location>
</feature>
<feature type="compositionally biased region" description="Basic and acidic residues" evidence="2">
    <location>
        <begin position="218"/>
        <end position="250"/>
    </location>
</feature>
<evidence type="ECO:0000256" key="2">
    <source>
        <dbReference type="SAM" id="MobiDB-lite"/>
    </source>
</evidence>
<feature type="region of interest" description="Disordered" evidence="2">
    <location>
        <begin position="101"/>
        <end position="120"/>
    </location>
</feature>
<feature type="compositionally biased region" description="Acidic residues" evidence="2">
    <location>
        <begin position="38"/>
        <end position="49"/>
    </location>
</feature>
<evidence type="ECO:0000313" key="3">
    <source>
        <dbReference type="EMBL" id="KAL1837164.1"/>
    </source>
</evidence>
<dbReference type="Proteomes" id="UP001583172">
    <property type="component" value="Unassembled WGS sequence"/>
</dbReference>
<feature type="compositionally biased region" description="Polar residues" evidence="2">
    <location>
        <begin position="402"/>
        <end position="430"/>
    </location>
</feature>
<comment type="caution">
    <text evidence="3">The sequence shown here is derived from an EMBL/GenBank/DDBJ whole genome shotgun (WGS) entry which is preliminary data.</text>
</comment>
<feature type="region of interest" description="Disordered" evidence="2">
    <location>
        <begin position="395"/>
        <end position="430"/>
    </location>
</feature>
<gene>
    <name evidence="3" type="ORF">VTJ49DRAFT_4194</name>
</gene>
<keyword evidence="4" id="KW-1185">Reference proteome</keyword>
<name>A0ABR3V5Y3_HUMIN</name>
<sequence>MAGELTLRRTGSGQNDNDDTPRAVSSPGGGAPLWGWSSDEESVAETDDDNGIKAIKEGTVASSCNNEGEGTSTSGSLVHVGGSDLAESTVVVDGTSGLPSDFKLLPGPSPKAATKRKTKPVLTNPALQEIAKVWDNLADSTNKQNKQNGIWSEDFPTIKLAFPMAAPPPGFFPPNIVPTSAPFSIPIVPAAASIPPLIPLKIPIDIDASFLPNLFPVDNKDNDKDNDKMNPNSVKEENLHPAQKTHRDQSVKLQGRLWGLRQGLYAQPGVPKEFLTAFDYDVQELMNNTVRMNQAIDIMAEEIKKSAFSYEQRITARNDKIRELEYELQQWQNRHENSERTVASMLNRSEEDMRTIQFLKEQLRQSEVARAILQEQVNGKRNLWMNVHTDPKERAAAMESLARSSPNLTAMTQASSSPEKGPNSVQSVNPPSTIDRALANLNAARLSLNPALGTFQSPFRGIPQSHSGPAIYQVPARRNSNGTMVITQSASFADLRNPSSSRRSTGSRRTQRPTTIAETGSPIPIERRRVLPTSIVRENLQGEDLEWAETFQTIFALIYGYCVHFFSDAPVLRSDWKTYIISEGSQRLWNRICAICHHHGDRNYGDSAQRICGDNEMRPYLVQRLIVEHILTSVCKTEGWKGFSEEADAEFAEIDKALAEVDSSKPHERQALIDRRTNLVKQILASDEIEGFTTFKKNECRRDLMGIISPFIGKNSKKSDNAYDNVPLIISDARDLSTKMMASGMTFEYEWPQVGLRYYATSYEPVNSELGRVRLQEEHWRIKMCATPAITVRDDSGYAIKTTNLLQPGVLVYRPVF</sequence>
<evidence type="ECO:0000313" key="4">
    <source>
        <dbReference type="Proteomes" id="UP001583172"/>
    </source>
</evidence>
<proteinExistence type="predicted"/>
<accession>A0ABR3V5Y3</accession>
<feature type="region of interest" description="Disordered" evidence="2">
    <location>
        <begin position="217"/>
        <end position="250"/>
    </location>
</feature>
<feature type="region of interest" description="Disordered" evidence="2">
    <location>
        <begin position="494"/>
        <end position="516"/>
    </location>
</feature>
<feature type="coiled-coil region" evidence="1">
    <location>
        <begin position="314"/>
        <end position="376"/>
    </location>
</feature>
<feature type="compositionally biased region" description="Polar residues" evidence="2">
    <location>
        <begin position="60"/>
        <end position="76"/>
    </location>
</feature>